<gene>
    <name evidence="1" type="ORF">Sradi_2659300</name>
</gene>
<dbReference type="SUPFAM" id="SSF56672">
    <property type="entry name" value="DNA/RNA polymerases"/>
    <property type="match status" value="1"/>
</dbReference>
<dbReference type="PANTHER" id="PTHR37984">
    <property type="entry name" value="PROTEIN CBG26694"/>
    <property type="match status" value="1"/>
</dbReference>
<proteinExistence type="predicted"/>
<organism evidence="1">
    <name type="scientific">Sesamum radiatum</name>
    <name type="common">Black benniseed</name>
    <dbReference type="NCBI Taxonomy" id="300843"/>
    <lineage>
        <taxon>Eukaryota</taxon>
        <taxon>Viridiplantae</taxon>
        <taxon>Streptophyta</taxon>
        <taxon>Embryophyta</taxon>
        <taxon>Tracheophyta</taxon>
        <taxon>Spermatophyta</taxon>
        <taxon>Magnoliopsida</taxon>
        <taxon>eudicotyledons</taxon>
        <taxon>Gunneridae</taxon>
        <taxon>Pentapetalae</taxon>
        <taxon>asterids</taxon>
        <taxon>lamiids</taxon>
        <taxon>Lamiales</taxon>
        <taxon>Pedaliaceae</taxon>
        <taxon>Sesamum</taxon>
    </lineage>
</organism>
<dbReference type="InterPro" id="IPR043128">
    <property type="entry name" value="Rev_trsase/Diguanyl_cyclase"/>
</dbReference>
<dbReference type="EMBL" id="JACGWJ010000011">
    <property type="protein sequence ID" value="KAL0387775.1"/>
    <property type="molecule type" value="Genomic_DNA"/>
</dbReference>
<sequence>MNMFYAKLSKCQFRVPSIDYLGHIVSADGVCADLYKLHAIAIWPTPHFVTALRGFLGLTKFYHRFIRHYASIAAPLINLLKQKSFHWIPATDAAFLQLQSAMLALPVLWLTKLLGYDYVILYTPGKANVVADALSHHSATSLYLFIRLSTATPSIMDALRQFFSS</sequence>
<protein>
    <submittedName>
        <fullName evidence="1">Mitochondrial protein</fullName>
    </submittedName>
</protein>
<evidence type="ECO:0000313" key="1">
    <source>
        <dbReference type="EMBL" id="KAL0387775.1"/>
    </source>
</evidence>
<name>A0AAW2S5H3_SESRA</name>
<dbReference type="InterPro" id="IPR050951">
    <property type="entry name" value="Retrovirus_Pol_polyprotein"/>
</dbReference>
<comment type="caution">
    <text evidence="1">The sequence shown here is derived from an EMBL/GenBank/DDBJ whole genome shotgun (WGS) entry which is preliminary data.</text>
</comment>
<accession>A0AAW2S5H3</accession>
<reference evidence="1" key="1">
    <citation type="submission" date="2020-06" db="EMBL/GenBank/DDBJ databases">
        <authorList>
            <person name="Li T."/>
            <person name="Hu X."/>
            <person name="Zhang T."/>
            <person name="Song X."/>
            <person name="Zhang H."/>
            <person name="Dai N."/>
            <person name="Sheng W."/>
            <person name="Hou X."/>
            <person name="Wei L."/>
        </authorList>
    </citation>
    <scope>NUCLEOTIDE SEQUENCE</scope>
    <source>
        <strain evidence="1">G02</strain>
        <tissue evidence="1">Leaf</tissue>
    </source>
</reference>
<dbReference type="PANTHER" id="PTHR37984:SF5">
    <property type="entry name" value="PROTEIN NYNRIN-LIKE"/>
    <property type="match status" value="1"/>
</dbReference>
<reference evidence="1" key="2">
    <citation type="journal article" date="2024" name="Plant">
        <title>Genomic evolution and insights into agronomic trait innovations of Sesamum species.</title>
        <authorList>
            <person name="Miao H."/>
            <person name="Wang L."/>
            <person name="Qu L."/>
            <person name="Liu H."/>
            <person name="Sun Y."/>
            <person name="Le M."/>
            <person name="Wang Q."/>
            <person name="Wei S."/>
            <person name="Zheng Y."/>
            <person name="Lin W."/>
            <person name="Duan Y."/>
            <person name="Cao H."/>
            <person name="Xiong S."/>
            <person name="Wang X."/>
            <person name="Wei L."/>
            <person name="Li C."/>
            <person name="Ma Q."/>
            <person name="Ju M."/>
            <person name="Zhao R."/>
            <person name="Li G."/>
            <person name="Mu C."/>
            <person name="Tian Q."/>
            <person name="Mei H."/>
            <person name="Zhang T."/>
            <person name="Gao T."/>
            <person name="Zhang H."/>
        </authorList>
    </citation>
    <scope>NUCLEOTIDE SEQUENCE</scope>
    <source>
        <strain evidence="1">G02</strain>
    </source>
</reference>
<dbReference type="InterPro" id="IPR043502">
    <property type="entry name" value="DNA/RNA_pol_sf"/>
</dbReference>
<dbReference type="Gene3D" id="3.30.70.270">
    <property type="match status" value="2"/>
</dbReference>
<dbReference type="AlphaFoldDB" id="A0AAW2S5H3"/>